<dbReference type="Gene3D" id="3.60.40.10">
    <property type="entry name" value="PPM-type phosphatase domain"/>
    <property type="match status" value="1"/>
</dbReference>
<name>A0AAN9IFL9_CLITE</name>
<dbReference type="InterPro" id="IPR036457">
    <property type="entry name" value="PPM-type-like_dom_sf"/>
</dbReference>
<proteinExistence type="predicted"/>
<dbReference type="EMBL" id="JAYKXN010000006">
    <property type="protein sequence ID" value="KAK7277462.1"/>
    <property type="molecule type" value="Genomic_DNA"/>
</dbReference>
<evidence type="ECO:0000313" key="1">
    <source>
        <dbReference type="EMBL" id="KAK7277462.1"/>
    </source>
</evidence>
<comment type="caution">
    <text evidence="1">The sequence shown here is derived from an EMBL/GenBank/DDBJ whole genome shotgun (WGS) entry which is preliminary data.</text>
</comment>
<dbReference type="Proteomes" id="UP001359559">
    <property type="component" value="Unassembled WGS sequence"/>
</dbReference>
<keyword evidence="2" id="KW-1185">Reference proteome</keyword>
<evidence type="ECO:0000313" key="2">
    <source>
        <dbReference type="Proteomes" id="UP001359559"/>
    </source>
</evidence>
<gene>
    <name evidence="1" type="ORF">RJT34_22475</name>
</gene>
<reference evidence="1 2" key="1">
    <citation type="submission" date="2024-01" db="EMBL/GenBank/DDBJ databases">
        <title>The genomes of 5 underutilized Papilionoideae crops provide insights into root nodulation and disease resistance.</title>
        <authorList>
            <person name="Yuan L."/>
        </authorList>
    </citation>
    <scope>NUCLEOTIDE SEQUENCE [LARGE SCALE GENOMIC DNA]</scope>
    <source>
        <strain evidence="1">LY-2023</strain>
        <tissue evidence="1">Leaf</tissue>
    </source>
</reference>
<dbReference type="AlphaFoldDB" id="A0AAN9IFL9"/>
<organism evidence="1 2">
    <name type="scientific">Clitoria ternatea</name>
    <name type="common">Butterfly pea</name>
    <dbReference type="NCBI Taxonomy" id="43366"/>
    <lineage>
        <taxon>Eukaryota</taxon>
        <taxon>Viridiplantae</taxon>
        <taxon>Streptophyta</taxon>
        <taxon>Embryophyta</taxon>
        <taxon>Tracheophyta</taxon>
        <taxon>Spermatophyta</taxon>
        <taxon>Magnoliopsida</taxon>
        <taxon>eudicotyledons</taxon>
        <taxon>Gunneridae</taxon>
        <taxon>Pentapetalae</taxon>
        <taxon>rosids</taxon>
        <taxon>fabids</taxon>
        <taxon>Fabales</taxon>
        <taxon>Fabaceae</taxon>
        <taxon>Papilionoideae</taxon>
        <taxon>50 kb inversion clade</taxon>
        <taxon>NPAAA clade</taxon>
        <taxon>indigoferoid/millettioid clade</taxon>
        <taxon>Phaseoleae</taxon>
        <taxon>Clitoria</taxon>
    </lineage>
</organism>
<protein>
    <submittedName>
        <fullName evidence="1">Uncharacterized protein</fullName>
    </submittedName>
</protein>
<accession>A0AAN9IFL9</accession>
<sequence>MGIYLSASKTEKASEDGENEKLCYGLSSMQGWWASMEDVVRNYSCKAISKFCAKYLHEMVLKSEAYLAGELSGNDEKKYKALKQATKMEISQVLK</sequence>